<keyword evidence="12" id="KW-0472">Membrane</keyword>
<keyword evidence="8" id="KW-0492">Microsome</keyword>
<keyword evidence="5" id="KW-0349">Heme</keyword>
<evidence type="ECO:0000256" key="11">
    <source>
        <dbReference type="ARBA" id="ARBA00023033"/>
    </source>
</evidence>
<keyword evidence="11" id="KW-0503">Monooxygenase</keyword>
<evidence type="ECO:0000256" key="7">
    <source>
        <dbReference type="ARBA" id="ARBA00022824"/>
    </source>
</evidence>
<evidence type="ECO:0000256" key="3">
    <source>
        <dbReference type="ARBA" id="ARBA00004586"/>
    </source>
</evidence>
<dbReference type="Proteomes" id="UP001159363">
    <property type="component" value="Chromosome X"/>
</dbReference>
<evidence type="ECO:0000256" key="12">
    <source>
        <dbReference type="ARBA" id="ARBA00023136"/>
    </source>
</evidence>
<organism evidence="13 14">
    <name type="scientific">Dryococelus australis</name>
    <dbReference type="NCBI Taxonomy" id="614101"/>
    <lineage>
        <taxon>Eukaryota</taxon>
        <taxon>Metazoa</taxon>
        <taxon>Ecdysozoa</taxon>
        <taxon>Arthropoda</taxon>
        <taxon>Hexapoda</taxon>
        <taxon>Insecta</taxon>
        <taxon>Pterygota</taxon>
        <taxon>Neoptera</taxon>
        <taxon>Polyneoptera</taxon>
        <taxon>Phasmatodea</taxon>
        <taxon>Verophasmatodea</taxon>
        <taxon>Anareolatae</taxon>
        <taxon>Phasmatidae</taxon>
        <taxon>Eurycanthinae</taxon>
        <taxon>Dryococelus</taxon>
    </lineage>
</organism>
<comment type="similarity">
    <text evidence="4">Belongs to the cytochrome P450 family.</text>
</comment>
<sequence length="142" mass="16259">MKVMCSTMLECAHKLMNHMDALVDSERHLEDKEMSARFTTDILRSCVFGLQADAIANPGSDFRKMGIRHLPVFIQKLFDVFKSRQTHVFFLKLVRDTVKLQEGNNIVRNDFLQLLMEIRNKANAEKLIISTNSTASENTLNA</sequence>
<accession>A0ABQ9HP25</accession>
<dbReference type="EMBL" id="JARBHB010000004">
    <property type="protein sequence ID" value="KAJ8886077.1"/>
    <property type="molecule type" value="Genomic_DNA"/>
</dbReference>
<proteinExistence type="inferred from homology"/>
<evidence type="ECO:0000256" key="1">
    <source>
        <dbReference type="ARBA" id="ARBA00001971"/>
    </source>
</evidence>
<evidence type="ECO:0000256" key="9">
    <source>
        <dbReference type="ARBA" id="ARBA00023002"/>
    </source>
</evidence>
<evidence type="ECO:0000256" key="4">
    <source>
        <dbReference type="ARBA" id="ARBA00010617"/>
    </source>
</evidence>
<keyword evidence="6" id="KW-0479">Metal-binding</keyword>
<comment type="caution">
    <text evidence="13">The sequence shown here is derived from an EMBL/GenBank/DDBJ whole genome shotgun (WGS) entry which is preliminary data.</text>
</comment>
<comment type="cofactor">
    <cofactor evidence="1">
        <name>heme</name>
        <dbReference type="ChEBI" id="CHEBI:30413"/>
    </cofactor>
</comment>
<comment type="subcellular location">
    <subcellularLocation>
        <location evidence="3">Endoplasmic reticulum membrane</location>
    </subcellularLocation>
    <subcellularLocation>
        <location evidence="2">Microsome membrane</location>
    </subcellularLocation>
</comment>
<protein>
    <submittedName>
        <fullName evidence="13">Uncharacterized protein</fullName>
    </submittedName>
</protein>
<dbReference type="InterPro" id="IPR036396">
    <property type="entry name" value="Cyt_P450_sf"/>
</dbReference>
<reference evidence="13 14" key="1">
    <citation type="submission" date="2023-02" db="EMBL/GenBank/DDBJ databases">
        <title>LHISI_Scaffold_Assembly.</title>
        <authorList>
            <person name="Stuart O.P."/>
            <person name="Cleave R."/>
            <person name="Magrath M.J.L."/>
            <person name="Mikheyev A.S."/>
        </authorList>
    </citation>
    <scope>NUCLEOTIDE SEQUENCE [LARGE SCALE GENOMIC DNA]</scope>
    <source>
        <strain evidence="13">Daus_M_001</strain>
        <tissue evidence="13">Leg muscle</tissue>
    </source>
</reference>
<keyword evidence="9" id="KW-0560">Oxidoreductase</keyword>
<dbReference type="PANTHER" id="PTHR24292:SF100">
    <property type="entry name" value="CYTOCHROME P450 6A16, ISOFORM B-RELATED"/>
    <property type="match status" value="1"/>
</dbReference>
<evidence type="ECO:0000313" key="13">
    <source>
        <dbReference type="EMBL" id="KAJ8886077.1"/>
    </source>
</evidence>
<dbReference type="SUPFAM" id="SSF48264">
    <property type="entry name" value="Cytochrome P450"/>
    <property type="match status" value="1"/>
</dbReference>
<evidence type="ECO:0000256" key="8">
    <source>
        <dbReference type="ARBA" id="ARBA00022848"/>
    </source>
</evidence>
<evidence type="ECO:0000313" key="14">
    <source>
        <dbReference type="Proteomes" id="UP001159363"/>
    </source>
</evidence>
<evidence type="ECO:0000256" key="6">
    <source>
        <dbReference type="ARBA" id="ARBA00022723"/>
    </source>
</evidence>
<dbReference type="PANTHER" id="PTHR24292">
    <property type="entry name" value="CYTOCHROME P450"/>
    <property type="match status" value="1"/>
</dbReference>
<dbReference type="InterPro" id="IPR050476">
    <property type="entry name" value="Insect_CytP450_Detox"/>
</dbReference>
<evidence type="ECO:0000256" key="10">
    <source>
        <dbReference type="ARBA" id="ARBA00023004"/>
    </source>
</evidence>
<keyword evidence="10" id="KW-0408">Iron</keyword>
<dbReference type="Gene3D" id="1.10.630.10">
    <property type="entry name" value="Cytochrome P450"/>
    <property type="match status" value="1"/>
</dbReference>
<keyword evidence="14" id="KW-1185">Reference proteome</keyword>
<keyword evidence="7" id="KW-0256">Endoplasmic reticulum</keyword>
<evidence type="ECO:0000256" key="2">
    <source>
        <dbReference type="ARBA" id="ARBA00004524"/>
    </source>
</evidence>
<name>A0ABQ9HP25_9NEOP</name>
<gene>
    <name evidence="13" type="ORF">PR048_012283</name>
</gene>
<evidence type="ECO:0000256" key="5">
    <source>
        <dbReference type="ARBA" id="ARBA00022617"/>
    </source>
</evidence>